<name>A0A8K0NKY8_9HYPO</name>
<dbReference type="PANTHER" id="PTHR34144">
    <property type="entry name" value="CHROMOSOME 8, WHOLE GENOME SHOTGUN SEQUENCE"/>
    <property type="match status" value="1"/>
</dbReference>
<dbReference type="InterPro" id="IPR021047">
    <property type="entry name" value="Mannosyltransferase_CMT1"/>
</dbReference>
<accession>A0A8K0NKY8</accession>
<reference evidence="2" key="1">
    <citation type="journal article" date="2020" name="bioRxiv">
        <title>Whole genome comparisons of ergot fungi reveals the divergence and evolution of species within the genus Claviceps are the result of varying mechanisms driving genome evolution and host range expansion.</title>
        <authorList>
            <person name="Wyka S.A."/>
            <person name="Mondo S.J."/>
            <person name="Liu M."/>
            <person name="Dettman J."/>
            <person name="Nalam V."/>
            <person name="Broders K.D."/>
        </authorList>
    </citation>
    <scope>NUCLEOTIDE SEQUENCE</scope>
    <source>
        <strain evidence="2">CCC 489</strain>
    </source>
</reference>
<sequence length="420" mass="46752">MRQSQASCGQSQPFANAYSAGRILNATVITQYIDAILNTSSTSLPTFTCPAINTTRYHDLTPKRSASTLDYFFALNLRENLSLLPVLLGNIVEAIKYLGPKRCALSIVEGNSPDGTADVLAALRPVLDGLDISYHFTSSEINPGGKDNGAVRIERLAQLRNMALEPLMNASSKKIHPTPDTTVLFINDVAACAEDILELVYQRRHLGADMTCAMDWIYTGGAPLFYDSWISRTIKGDGFIFSPEPNPFEFAWDVFREDPDAKAYFVEKVPFQVFACWNGAVAFTAQPLLSHELRFRPANESAGECHQGEPNTFCKDMWFHGHGKIAVVPSINLEYSVDKGKAIKETQGFTSDAVSKQHLDHRIDWQLEPPAMVKCIPKWDHQVWLPWNESLTVGESVQGAGGAQKEEKKPPKTKRYHPRF</sequence>
<organism evidence="2 3">
    <name type="scientific">Claviceps africana</name>
    <dbReference type="NCBI Taxonomy" id="83212"/>
    <lineage>
        <taxon>Eukaryota</taxon>
        <taxon>Fungi</taxon>
        <taxon>Dikarya</taxon>
        <taxon>Ascomycota</taxon>
        <taxon>Pezizomycotina</taxon>
        <taxon>Sordariomycetes</taxon>
        <taxon>Hypocreomycetidae</taxon>
        <taxon>Hypocreales</taxon>
        <taxon>Clavicipitaceae</taxon>
        <taxon>Claviceps</taxon>
    </lineage>
</organism>
<dbReference type="Pfam" id="PF11735">
    <property type="entry name" value="CAP59_mtransfer"/>
    <property type="match status" value="1"/>
</dbReference>
<dbReference type="Proteomes" id="UP000811619">
    <property type="component" value="Unassembled WGS sequence"/>
</dbReference>
<dbReference type="EMBL" id="SRPY01000077">
    <property type="protein sequence ID" value="KAG5929132.1"/>
    <property type="molecule type" value="Genomic_DNA"/>
</dbReference>
<feature type="region of interest" description="Disordered" evidence="1">
    <location>
        <begin position="395"/>
        <end position="420"/>
    </location>
</feature>
<comment type="caution">
    <text evidence="2">The sequence shown here is derived from an EMBL/GenBank/DDBJ whole genome shotgun (WGS) entry which is preliminary data.</text>
</comment>
<evidence type="ECO:0008006" key="4">
    <source>
        <dbReference type="Google" id="ProtNLM"/>
    </source>
</evidence>
<evidence type="ECO:0000256" key="1">
    <source>
        <dbReference type="SAM" id="MobiDB-lite"/>
    </source>
</evidence>
<dbReference type="PANTHER" id="PTHR34144:SF5">
    <property type="entry name" value="ALPHA-1,3-MANNOSYLTRANSFERASE CMT1"/>
    <property type="match status" value="1"/>
</dbReference>
<keyword evidence="3" id="KW-1185">Reference proteome</keyword>
<protein>
    <recommendedName>
        <fullName evidence="4">Alpha-1,3-mannosyltransferase CMT1</fullName>
    </recommendedName>
</protein>
<gene>
    <name evidence="2" type="ORF">E4U42_007036</name>
</gene>
<evidence type="ECO:0000313" key="2">
    <source>
        <dbReference type="EMBL" id="KAG5929132.1"/>
    </source>
</evidence>
<dbReference type="OrthoDB" id="262547at2759"/>
<dbReference type="AlphaFoldDB" id="A0A8K0NKY8"/>
<evidence type="ECO:0000313" key="3">
    <source>
        <dbReference type="Proteomes" id="UP000811619"/>
    </source>
</evidence>
<proteinExistence type="predicted"/>
<feature type="compositionally biased region" description="Basic residues" evidence="1">
    <location>
        <begin position="411"/>
        <end position="420"/>
    </location>
</feature>